<organism evidence="1 2">
    <name type="scientific">Candidatus Fokinia solitaria</name>
    <dbReference type="NCBI Taxonomy" id="1802984"/>
    <lineage>
        <taxon>Bacteria</taxon>
        <taxon>Pseudomonadati</taxon>
        <taxon>Pseudomonadota</taxon>
        <taxon>Alphaproteobacteria</taxon>
        <taxon>Rickettsiales</taxon>
        <taxon>Candidatus Midichloriaceae</taxon>
        <taxon>Candidatus Fokinia</taxon>
    </lineage>
</organism>
<accession>A0A2U8BRN4</accession>
<evidence type="ECO:0000313" key="1">
    <source>
        <dbReference type="EMBL" id="AWD33001.1"/>
    </source>
</evidence>
<protein>
    <submittedName>
        <fullName evidence="1">Uncharacterized protein</fullName>
    </submittedName>
</protein>
<name>A0A2U8BRN4_9RICK</name>
<sequence>MFLSTTKTLSFTLHHDSKHSPCKASIFETPSPYLRNINEKLSSIYCDSLSYRDSSINVKQLQHLLSKHYNELNDFSDGTIFSRIVSNVYQSQYYAHLRGTFDFAIFEAKNFEFTQSGALSKITTFVQDLYKESLSKELNVAGNMLDALGDSYGLSAFKNPKSTAQKVRDSVSVCDAQEKSTLCNALSDGMKSLSKLLDNAATTGKSLYGKNDPIHKVIIGNTVNMIENLHFLREEVVNAIEEEAPVMPEFLYITETEI</sequence>
<evidence type="ECO:0000313" key="2">
    <source>
        <dbReference type="Proteomes" id="UP000244519"/>
    </source>
</evidence>
<dbReference type="Proteomes" id="UP000244519">
    <property type="component" value="Chromosome"/>
</dbReference>
<dbReference type="AlphaFoldDB" id="A0A2U8BRN4"/>
<keyword evidence="2" id="KW-1185">Reference proteome</keyword>
<gene>
    <name evidence="1" type="ORF">Fsol_00197</name>
</gene>
<dbReference type="KEGG" id="fso:Fsol_00197"/>
<proteinExistence type="predicted"/>
<dbReference type="EMBL" id="CP025989">
    <property type="protein sequence ID" value="AWD33001.1"/>
    <property type="molecule type" value="Genomic_DNA"/>
</dbReference>
<reference evidence="1 2" key="1">
    <citation type="journal article" date="2018" name="Genome Biol. Evol.">
        <title>The Genome Sequence of "Candidatus Fokinia solitaria": Insights on Reductive Evolution in Rickettsiales.</title>
        <authorList>
            <person name="Floriano A.M."/>
            <person name="Castelli M."/>
            <person name="Krenek S."/>
            <person name="Berendonk T.U."/>
            <person name="Bazzocchi C."/>
            <person name="Petroni G."/>
            <person name="Sassera D."/>
        </authorList>
    </citation>
    <scope>NUCLEOTIDE SEQUENCE [LARGE SCALE GENOMIC DNA]</scope>
    <source>
        <strain evidence="1">Rio ETE_ALG 3VII</strain>
    </source>
</reference>
<dbReference type="RefSeq" id="WP_108673044.1">
    <property type="nucleotide sequence ID" value="NZ_CP025989.1"/>
</dbReference>